<evidence type="ECO:0000313" key="2">
    <source>
        <dbReference type="EMBL" id="TBW73590.1"/>
    </source>
</evidence>
<dbReference type="Gene3D" id="3.90.1720.10">
    <property type="entry name" value="endopeptidase domain like (from Nostoc punctiforme)"/>
    <property type="match status" value="1"/>
</dbReference>
<dbReference type="EMBL" id="SCHB01000001">
    <property type="protein sequence ID" value="TBW73590.1"/>
    <property type="molecule type" value="Genomic_DNA"/>
</dbReference>
<dbReference type="AlphaFoldDB" id="A0A4Q9WEN1"/>
<evidence type="ECO:0000259" key="1">
    <source>
        <dbReference type="PROSITE" id="PS50911"/>
    </source>
</evidence>
<dbReference type="Pfam" id="PF05257">
    <property type="entry name" value="CHAP"/>
    <property type="match status" value="1"/>
</dbReference>
<dbReference type="PROSITE" id="PS50911">
    <property type="entry name" value="CHAP"/>
    <property type="match status" value="1"/>
</dbReference>
<gene>
    <name evidence="2" type="ORF">EQ812_01950</name>
</gene>
<proteinExistence type="predicted"/>
<dbReference type="RefSeq" id="WP_002492390.1">
    <property type="nucleotide sequence ID" value="NZ_AP021848.1"/>
</dbReference>
<name>A0A4Q9WEN1_STALU</name>
<dbReference type="InterPro" id="IPR038765">
    <property type="entry name" value="Papain-like_cys_pep_sf"/>
</dbReference>
<organism evidence="2 3">
    <name type="scientific">Staphylococcus lugdunensis</name>
    <dbReference type="NCBI Taxonomy" id="28035"/>
    <lineage>
        <taxon>Bacteria</taxon>
        <taxon>Bacillati</taxon>
        <taxon>Bacillota</taxon>
        <taxon>Bacilli</taxon>
        <taxon>Bacillales</taxon>
        <taxon>Staphylococcaceae</taxon>
        <taxon>Staphylococcus</taxon>
    </lineage>
</organism>
<feature type="domain" description="Peptidase C51" evidence="1">
    <location>
        <begin position="21"/>
        <end position="144"/>
    </location>
</feature>
<sequence length="144" mass="16740">MNFKKLFTSIVLSTSILFVGTFTYQSVEQTHVSHAASYNYYNKHQCTWWAFKRRAQVGKPVSNRWGNAKTWYKNAKRSGYATGHKPRRYVVMQSTAGYYGHVAIVERVNRNGSIVISEYNYNRPLAYGTRTISKGSARHYNYIY</sequence>
<dbReference type="SUPFAM" id="SSF54001">
    <property type="entry name" value="Cysteine proteinases"/>
    <property type="match status" value="1"/>
</dbReference>
<reference evidence="2 3" key="1">
    <citation type="journal article" date="2019" name="Sci. Transl. Med.">
        <title>Quorum sensing between bacterial species on the skin protects against epidermal injury in atopic dermatitis.</title>
        <authorList>
            <person name="Williams M.R."/>
        </authorList>
    </citation>
    <scope>NUCLEOTIDE SEQUENCE [LARGE SCALE GENOMIC DNA]</scope>
    <source>
        <strain evidence="2 3">E7</strain>
    </source>
</reference>
<accession>A0A4Q9WEN1</accession>
<dbReference type="Proteomes" id="UP000293637">
    <property type="component" value="Unassembled WGS sequence"/>
</dbReference>
<comment type="caution">
    <text evidence="2">The sequence shown here is derived from an EMBL/GenBank/DDBJ whole genome shotgun (WGS) entry which is preliminary data.</text>
</comment>
<dbReference type="InterPro" id="IPR007921">
    <property type="entry name" value="CHAP_dom"/>
</dbReference>
<dbReference type="GeneID" id="58091164"/>
<protein>
    <submittedName>
        <fullName evidence="2">CHAP domain-containing protein</fullName>
    </submittedName>
</protein>
<evidence type="ECO:0000313" key="3">
    <source>
        <dbReference type="Proteomes" id="UP000293637"/>
    </source>
</evidence>